<proteinExistence type="predicted"/>
<gene>
    <name evidence="1" type="ORF">OLEA9_A008635</name>
</gene>
<comment type="caution">
    <text evidence="1">The sequence shown here is derived from an EMBL/GenBank/DDBJ whole genome shotgun (WGS) entry which is preliminary data.</text>
</comment>
<reference evidence="1 2" key="1">
    <citation type="submission" date="2019-12" db="EMBL/GenBank/DDBJ databases">
        <authorList>
            <person name="Alioto T."/>
            <person name="Alioto T."/>
            <person name="Gomez Garrido J."/>
        </authorList>
    </citation>
    <scope>NUCLEOTIDE SEQUENCE [LARGE SCALE GENOMIC DNA]</scope>
</reference>
<evidence type="ECO:0000313" key="1">
    <source>
        <dbReference type="EMBL" id="CAA2992618.1"/>
    </source>
</evidence>
<evidence type="ECO:0000313" key="2">
    <source>
        <dbReference type="Proteomes" id="UP000594638"/>
    </source>
</evidence>
<dbReference type="Gramene" id="OE9A008635T1">
    <property type="protein sequence ID" value="OE9A008635C1"/>
    <property type="gene ID" value="OE9A008635"/>
</dbReference>
<name>A0A8S0SKV3_OLEEU</name>
<protein>
    <submittedName>
        <fullName evidence="1">Uncharacterized protein</fullName>
    </submittedName>
</protein>
<sequence>MDVIIRRFGHKKSGHGVGDKDLLVVGGFDKTQEVKIVELNVDGKGNGKMGPNDDFSLTYTLESPSFGWGWIYTT</sequence>
<organism evidence="1 2">
    <name type="scientific">Olea europaea subsp. europaea</name>
    <dbReference type="NCBI Taxonomy" id="158383"/>
    <lineage>
        <taxon>Eukaryota</taxon>
        <taxon>Viridiplantae</taxon>
        <taxon>Streptophyta</taxon>
        <taxon>Embryophyta</taxon>
        <taxon>Tracheophyta</taxon>
        <taxon>Spermatophyta</taxon>
        <taxon>Magnoliopsida</taxon>
        <taxon>eudicotyledons</taxon>
        <taxon>Gunneridae</taxon>
        <taxon>Pentapetalae</taxon>
        <taxon>asterids</taxon>
        <taxon>lamiids</taxon>
        <taxon>Lamiales</taxon>
        <taxon>Oleaceae</taxon>
        <taxon>Oleeae</taxon>
        <taxon>Olea</taxon>
    </lineage>
</organism>
<dbReference type="AlphaFoldDB" id="A0A8S0SKV3"/>
<keyword evidence="2" id="KW-1185">Reference proteome</keyword>
<accession>A0A8S0SKV3</accession>
<dbReference type="EMBL" id="CACTIH010005439">
    <property type="protein sequence ID" value="CAA2992618.1"/>
    <property type="molecule type" value="Genomic_DNA"/>
</dbReference>
<dbReference type="Proteomes" id="UP000594638">
    <property type="component" value="Unassembled WGS sequence"/>
</dbReference>